<keyword evidence="2" id="KW-0472">Membrane</keyword>
<name>A0A9D2K5A4_9FIRM</name>
<reference evidence="3" key="1">
    <citation type="journal article" date="2021" name="PeerJ">
        <title>Extensive microbial diversity within the chicken gut microbiome revealed by metagenomics and culture.</title>
        <authorList>
            <person name="Gilroy R."/>
            <person name="Ravi A."/>
            <person name="Getino M."/>
            <person name="Pursley I."/>
            <person name="Horton D.L."/>
            <person name="Alikhan N.F."/>
            <person name="Baker D."/>
            <person name="Gharbi K."/>
            <person name="Hall N."/>
            <person name="Watson M."/>
            <person name="Adriaenssens E.M."/>
            <person name="Foster-Nyarko E."/>
            <person name="Jarju S."/>
            <person name="Secka A."/>
            <person name="Antonio M."/>
            <person name="Oren A."/>
            <person name="Chaudhuri R.R."/>
            <person name="La Ragione R."/>
            <person name="Hildebrand F."/>
            <person name="Pallen M.J."/>
        </authorList>
    </citation>
    <scope>NUCLEOTIDE SEQUENCE</scope>
    <source>
        <strain evidence="3">ChiBcec1-1093</strain>
    </source>
</reference>
<evidence type="ECO:0000313" key="4">
    <source>
        <dbReference type="Proteomes" id="UP000824101"/>
    </source>
</evidence>
<dbReference type="AlphaFoldDB" id="A0A9D2K5A4"/>
<feature type="transmembrane region" description="Helical" evidence="2">
    <location>
        <begin position="98"/>
        <end position="116"/>
    </location>
</feature>
<sequence>MQEFLATGKVLYVLAGLCLLSMICKWMTKSLYKRLMKETTNMAMTKNKNLKTLKQRIESTYRLNGGVANMAAYLERQAADFKFMKISLSGWSNFSNQLTLLCFLVGGAAAFLAYWYRSDTYYIALYGTMGILAGLLTMVVDVGVNLGEKRQQLLVALEDYMDNSLFFRPGKGRMAAADGEDGAYKPAVAAHGRENGAVPVYEAEREDVKESAAVRDDGMRETGLRGGLRPRRRREAQQQEPAADAGSLKRSLEQIAASRDKDRSDGNWLKDLKPEEVKLLGDIIREYLT</sequence>
<proteinExistence type="predicted"/>
<feature type="transmembrane region" description="Helical" evidence="2">
    <location>
        <begin position="6"/>
        <end position="27"/>
    </location>
</feature>
<organism evidence="3 4">
    <name type="scientific">Candidatus Lachnoclostridium stercorigallinarum</name>
    <dbReference type="NCBI Taxonomy" id="2838634"/>
    <lineage>
        <taxon>Bacteria</taxon>
        <taxon>Bacillati</taxon>
        <taxon>Bacillota</taxon>
        <taxon>Clostridia</taxon>
        <taxon>Lachnospirales</taxon>
        <taxon>Lachnospiraceae</taxon>
    </lineage>
</organism>
<dbReference type="EMBL" id="DXBC01000025">
    <property type="protein sequence ID" value="HIZ78442.1"/>
    <property type="molecule type" value="Genomic_DNA"/>
</dbReference>
<protein>
    <submittedName>
        <fullName evidence="3">Uncharacterized protein</fullName>
    </submittedName>
</protein>
<evidence type="ECO:0000256" key="2">
    <source>
        <dbReference type="SAM" id="Phobius"/>
    </source>
</evidence>
<feature type="transmembrane region" description="Helical" evidence="2">
    <location>
        <begin position="122"/>
        <end position="144"/>
    </location>
</feature>
<accession>A0A9D2K5A4</accession>
<evidence type="ECO:0000256" key="1">
    <source>
        <dbReference type="SAM" id="MobiDB-lite"/>
    </source>
</evidence>
<gene>
    <name evidence="3" type="ORF">IAA17_01430</name>
</gene>
<reference evidence="3" key="2">
    <citation type="submission" date="2021-04" db="EMBL/GenBank/DDBJ databases">
        <authorList>
            <person name="Gilroy R."/>
        </authorList>
    </citation>
    <scope>NUCLEOTIDE SEQUENCE</scope>
    <source>
        <strain evidence="3">ChiBcec1-1093</strain>
    </source>
</reference>
<evidence type="ECO:0000313" key="3">
    <source>
        <dbReference type="EMBL" id="HIZ78442.1"/>
    </source>
</evidence>
<keyword evidence="2" id="KW-1133">Transmembrane helix</keyword>
<feature type="compositionally biased region" description="Basic and acidic residues" evidence="1">
    <location>
        <begin position="209"/>
        <end position="223"/>
    </location>
</feature>
<comment type="caution">
    <text evidence="3">The sequence shown here is derived from an EMBL/GenBank/DDBJ whole genome shotgun (WGS) entry which is preliminary data.</text>
</comment>
<dbReference type="Proteomes" id="UP000824101">
    <property type="component" value="Unassembled WGS sequence"/>
</dbReference>
<feature type="compositionally biased region" description="Basic and acidic residues" evidence="1">
    <location>
        <begin position="258"/>
        <end position="271"/>
    </location>
</feature>
<keyword evidence="2" id="KW-0812">Transmembrane</keyword>
<feature type="region of interest" description="Disordered" evidence="1">
    <location>
        <begin position="209"/>
        <end position="271"/>
    </location>
</feature>